<accession>A0A840BYJ6</accession>
<sequence length="100" mass="11217">MNRKAPRGEDRDEVRTGVEPRSTPERAGLDWDEVEGADIRPAGTSRSGGVVDRSGRVRTDEHYGEGRDNYQESDEVLPDDREEASISRNPSREGGRFDEN</sequence>
<name>A0A840BYJ6_9HYPH</name>
<evidence type="ECO:0000313" key="2">
    <source>
        <dbReference type="EMBL" id="MBB4018611.1"/>
    </source>
</evidence>
<dbReference type="RefSeq" id="WP_183317544.1">
    <property type="nucleotide sequence ID" value="NZ_JACIEN010000004.1"/>
</dbReference>
<feature type="compositionally biased region" description="Basic and acidic residues" evidence="1">
    <location>
        <begin position="53"/>
        <end position="70"/>
    </location>
</feature>
<reference evidence="2 3" key="1">
    <citation type="submission" date="2020-08" db="EMBL/GenBank/DDBJ databases">
        <title>Genomic Encyclopedia of Type Strains, Phase IV (KMG-IV): sequencing the most valuable type-strain genomes for metagenomic binning, comparative biology and taxonomic classification.</title>
        <authorList>
            <person name="Goeker M."/>
        </authorList>
    </citation>
    <scope>NUCLEOTIDE SEQUENCE [LARGE SCALE GENOMIC DNA]</scope>
    <source>
        <strain evidence="2 3">DSM 103737</strain>
    </source>
</reference>
<comment type="caution">
    <text evidence="2">The sequence shown here is derived from an EMBL/GenBank/DDBJ whole genome shotgun (WGS) entry which is preliminary data.</text>
</comment>
<dbReference type="EMBL" id="JACIEN010000004">
    <property type="protein sequence ID" value="MBB4018611.1"/>
    <property type="molecule type" value="Genomic_DNA"/>
</dbReference>
<feature type="compositionally biased region" description="Basic and acidic residues" evidence="1">
    <location>
        <begin position="90"/>
        <end position="100"/>
    </location>
</feature>
<protein>
    <submittedName>
        <fullName evidence="2">Uncharacterized protein</fullName>
    </submittedName>
</protein>
<feature type="compositionally biased region" description="Acidic residues" evidence="1">
    <location>
        <begin position="71"/>
        <end position="82"/>
    </location>
</feature>
<feature type="compositionally biased region" description="Basic and acidic residues" evidence="1">
    <location>
        <begin position="1"/>
        <end position="29"/>
    </location>
</feature>
<evidence type="ECO:0000256" key="1">
    <source>
        <dbReference type="SAM" id="MobiDB-lite"/>
    </source>
</evidence>
<feature type="region of interest" description="Disordered" evidence="1">
    <location>
        <begin position="1"/>
        <end position="100"/>
    </location>
</feature>
<evidence type="ECO:0000313" key="3">
    <source>
        <dbReference type="Proteomes" id="UP000577362"/>
    </source>
</evidence>
<organism evidence="2 3">
    <name type="scientific">Chelatococcus caeni</name>
    <dbReference type="NCBI Taxonomy" id="1348468"/>
    <lineage>
        <taxon>Bacteria</taxon>
        <taxon>Pseudomonadati</taxon>
        <taxon>Pseudomonadota</taxon>
        <taxon>Alphaproteobacteria</taxon>
        <taxon>Hyphomicrobiales</taxon>
        <taxon>Chelatococcaceae</taxon>
        <taxon>Chelatococcus</taxon>
    </lineage>
</organism>
<gene>
    <name evidence="2" type="ORF">GGR16_003658</name>
</gene>
<dbReference type="Proteomes" id="UP000577362">
    <property type="component" value="Unassembled WGS sequence"/>
</dbReference>
<proteinExistence type="predicted"/>
<dbReference type="AlphaFoldDB" id="A0A840BYJ6"/>
<keyword evidence="3" id="KW-1185">Reference proteome</keyword>